<evidence type="ECO:0000313" key="3">
    <source>
        <dbReference type="Proteomes" id="UP000801492"/>
    </source>
</evidence>
<dbReference type="SMART" id="SM00700">
    <property type="entry name" value="JHBP"/>
    <property type="match status" value="1"/>
</dbReference>
<comment type="caution">
    <text evidence="2">The sequence shown here is derived from an EMBL/GenBank/DDBJ whole genome shotgun (WGS) entry which is preliminary data.</text>
</comment>
<sequence length="273" mass="31197">MEVILRVILIFAAVYFTRIVEAQYSSEDLSLPCTTLTCEGEIKKVVERIRKIIKFGDSELGIPSFDPLEVAPFFHQFDEEMIRGNVSLSETFVRGITNFTLSKGKLTIIPTTLSLGVNFSSLIFDTNYVGNIRMLKVLNLFGNGHMRMKFTNLDIQTILYVTLTNPIQITDLTLDITLPSIEAKITGLYGDEYMSTIISKRLSRSLQTLVTEEKEKINIVLYDVLWHIIVNVINPILAKEKKEMDLSEIPKVITRHPIVQDWFNDNLNQNTLY</sequence>
<name>A0A8K0C9B6_IGNLU</name>
<reference evidence="2" key="1">
    <citation type="submission" date="2019-08" db="EMBL/GenBank/DDBJ databases">
        <title>The genome of the North American firefly Photinus pyralis.</title>
        <authorList>
            <consortium name="Photinus pyralis genome working group"/>
            <person name="Fallon T.R."/>
            <person name="Sander Lower S.E."/>
            <person name="Weng J.-K."/>
        </authorList>
    </citation>
    <scope>NUCLEOTIDE SEQUENCE</scope>
    <source>
        <strain evidence="2">TRF0915ILg1</strain>
        <tissue evidence="2">Whole body</tissue>
    </source>
</reference>
<proteinExistence type="predicted"/>
<evidence type="ECO:0000313" key="2">
    <source>
        <dbReference type="EMBL" id="KAF2881126.1"/>
    </source>
</evidence>
<dbReference type="GO" id="GO:0005615">
    <property type="term" value="C:extracellular space"/>
    <property type="evidence" value="ECO:0007669"/>
    <property type="project" value="TreeGrafter"/>
</dbReference>
<feature type="signal peptide" evidence="1">
    <location>
        <begin position="1"/>
        <end position="22"/>
    </location>
</feature>
<dbReference type="Pfam" id="PF06585">
    <property type="entry name" value="JHBP"/>
    <property type="match status" value="1"/>
</dbReference>
<dbReference type="PANTHER" id="PTHR11008">
    <property type="entry name" value="PROTEIN TAKEOUT-LIKE PROTEIN"/>
    <property type="match status" value="1"/>
</dbReference>
<dbReference type="InterPro" id="IPR010562">
    <property type="entry name" value="Haemolymph_juvenile_hormone-bd"/>
</dbReference>
<gene>
    <name evidence="2" type="ORF">ILUMI_25037</name>
</gene>
<keyword evidence="1" id="KW-0732">Signal</keyword>
<protein>
    <submittedName>
        <fullName evidence="2">Uncharacterized protein</fullName>
    </submittedName>
</protein>
<dbReference type="Gene3D" id="3.15.10.30">
    <property type="entry name" value="Haemolymph juvenile hormone binding protein"/>
    <property type="match status" value="1"/>
</dbReference>
<accession>A0A8K0C9B6</accession>
<dbReference type="PANTHER" id="PTHR11008:SF29">
    <property type="entry name" value="IP17226P"/>
    <property type="match status" value="1"/>
</dbReference>
<dbReference type="AlphaFoldDB" id="A0A8K0C9B6"/>
<dbReference type="InterPro" id="IPR038606">
    <property type="entry name" value="To_sf"/>
</dbReference>
<feature type="chain" id="PRO_5035427096" evidence="1">
    <location>
        <begin position="23"/>
        <end position="273"/>
    </location>
</feature>
<dbReference type="Proteomes" id="UP000801492">
    <property type="component" value="Unassembled WGS sequence"/>
</dbReference>
<keyword evidence="3" id="KW-1185">Reference proteome</keyword>
<evidence type="ECO:0000256" key="1">
    <source>
        <dbReference type="SAM" id="SignalP"/>
    </source>
</evidence>
<dbReference type="OrthoDB" id="6778767at2759"/>
<organism evidence="2 3">
    <name type="scientific">Ignelater luminosus</name>
    <name type="common">Cucubano</name>
    <name type="synonym">Pyrophorus luminosus</name>
    <dbReference type="NCBI Taxonomy" id="2038154"/>
    <lineage>
        <taxon>Eukaryota</taxon>
        <taxon>Metazoa</taxon>
        <taxon>Ecdysozoa</taxon>
        <taxon>Arthropoda</taxon>
        <taxon>Hexapoda</taxon>
        <taxon>Insecta</taxon>
        <taxon>Pterygota</taxon>
        <taxon>Neoptera</taxon>
        <taxon>Endopterygota</taxon>
        <taxon>Coleoptera</taxon>
        <taxon>Polyphaga</taxon>
        <taxon>Elateriformia</taxon>
        <taxon>Elateroidea</taxon>
        <taxon>Elateridae</taxon>
        <taxon>Agrypninae</taxon>
        <taxon>Pyrophorini</taxon>
        <taxon>Ignelater</taxon>
    </lineage>
</organism>
<dbReference type="EMBL" id="VTPC01090852">
    <property type="protein sequence ID" value="KAF2881126.1"/>
    <property type="molecule type" value="Genomic_DNA"/>
</dbReference>